<reference evidence="1 2" key="1">
    <citation type="submission" date="2016-01" db="EMBL/GenBank/DDBJ databases">
        <title>The new phylogeny of the genus Mycobacterium.</title>
        <authorList>
            <person name="Tarcisio F."/>
            <person name="Conor M."/>
            <person name="Antonella G."/>
            <person name="Elisabetta G."/>
            <person name="Giulia F.S."/>
            <person name="Sara T."/>
            <person name="Anna F."/>
            <person name="Clotilde B."/>
            <person name="Roberto B."/>
            <person name="Veronica D.S."/>
            <person name="Fabio R."/>
            <person name="Monica P."/>
            <person name="Olivier J."/>
            <person name="Enrico T."/>
            <person name="Nicola S."/>
        </authorList>
    </citation>
    <scope>NUCLEOTIDE SEQUENCE [LARGE SCALE GENOMIC DNA]</scope>
    <source>
        <strain evidence="1 2">DSM 45541</strain>
    </source>
</reference>
<dbReference type="EMBL" id="LQPC01000022">
    <property type="protein sequence ID" value="ORV90128.1"/>
    <property type="molecule type" value="Genomic_DNA"/>
</dbReference>
<name>A0A1X1WUG7_MYCIR</name>
<comment type="caution">
    <text evidence="1">The sequence shown here is derived from an EMBL/GenBank/DDBJ whole genome shotgun (WGS) entry which is preliminary data.</text>
</comment>
<sequence length="67" mass="7515">MMAFLGLACQARTVEKQGNTTHPQVDIMWLIGTKPNTWCIRCKDSHLCVMTTSAQLTPLTPSVILRR</sequence>
<proteinExistence type="predicted"/>
<dbReference type="AlphaFoldDB" id="A0A1X1WUG7"/>
<evidence type="ECO:0000313" key="2">
    <source>
        <dbReference type="Proteomes" id="UP000193622"/>
    </source>
</evidence>
<accession>A0A1X1WUG7</accession>
<dbReference type="Proteomes" id="UP000193622">
    <property type="component" value="Unassembled WGS sequence"/>
</dbReference>
<protein>
    <submittedName>
        <fullName evidence="1">Uncharacterized protein</fullName>
    </submittedName>
</protein>
<gene>
    <name evidence="1" type="ORF">AWC12_08230</name>
</gene>
<evidence type="ECO:0000313" key="1">
    <source>
        <dbReference type="EMBL" id="ORV90128.1"/>
    </source>
</evidence>
<organism evidence="1 2">
    <name type="scientific">Mycolicibacterium iranicum</name>
    <name type="common">Mycobacterium iranicum</name>
    <dbReference type="NCBI Taxonomy" id="912594"/>
    <lineage>
        <taxon>Bacteria</taxon>
        <taxon>Bacillati</taxon>
        <taxon>Actinomycetota</taxon>
        <taxon>Actinomycetes</taxon>
        <taxon>Mycobacteriales</taxon>
        <taxon>Mycobacteriaceae</taxon>
        <taxon>Mycolicibacterium</taxon>
    </lineage>
</organism>